<evidence type="ECO:0000313" key="1">
    <source>
        <dbReference type="EMBL" id="XCC93038.1"/>
    </source>
</evidence>
<dbReference type="EMBL" id="CP123384">
    <property type="protein sequence ID" value="XCC93038.1"/>
    <property type="molecule type" value="Genomic_DNA"/>
</dbReference>
<protein>
    <submittedName>
        <fullName evidence="1">Uncharacterized protein</fullName>
    </submittedName>
</protein>
<dbReference type="RefSeq" id="WP_353471864.1">
    <property type="nucleotide sequence ID" value="NZ_CP123384.1"/>
</dbReference>
<reference evidence="1" key="1">
    <citation type="submission" date="2023-02" db="EMBL/GenBank/DDBJ databases">
        <title>Description and genomic characterization of Salipiger bruguierae sp. nov., isolated from the sediment of mangrove plant Bruguiera sexangula.</title>
        <authorList>
            <person name="Long M."/>
        </authorList>
    </citation>
    <scope>NUCLEOTIDE SEQUENCE</scope>
    <source>
        <strain evidence="1">H15</strain>
    </source>
</reference>
<proteinExistence type="predicted"/>
<accession>A0AAU8ADS6</accession>
<dbReference type="AlphaFoldDB" id="A0AAU8ADS6"/>
<gene>
    <name evidence="1" type="ORF">PVT71_11185</name>
</gene>
<sequence length="393" mass="41570">MRDTPPETAAREALLGRGRMLARQERWRSLAEALREADLSRSRTPGGTPAACLLCEGAVQDAMTRAAEAVARGDPGAARTAVLGFAGPLGPTTEAPWHALLAAAAHLAAARLWHAADAGRLPAPHCLAAEREHMDTAHLILRPHDPSALGSAALAAARCATLAALPWPEARVAGAYEVLIAAEPGCPDHLRAYGLDLAPGRFGTWPELDRAARRIAMLTGDPRRLGGYAWVWLDVLARHPEGFAHVEAELFVAGLHDILRAWPEEAPDQHLANLFAAWCAARLAEETAPSAARARIGNCLGWIVTDQLREIHPALWTCPGAADAGLGADGAARAQAVLADLFAHQLARGRRVIFTAAGVTLQPGGCASCTLAPCAALAYPRRNLRDEDPPCLT</sequence>
<name>A0AAU8ADS6_9RHOB</name>
<organism evidence="1">
    <name type="scientific">Alloyangia sp. H15</name>
    <dbReference type="NCBI Taxonomy" id="3029062"/>
    <lineage>
        <taxon>Bacteria</taxon>
        <taxon>Pseudomonadati</taxon>
        <taxon>Pseudomonadota</taxon>
        <taxon>Alphaproteobacteria</taxon>
        <taxon>Rhodobacterales</taxon>
        <taxon>Roseobacteraceae</taxon>
        <taxon>Alloyangia</taxon>
    </lineage>
</organism>